<evidence type="ECO:0000313" key="3">
    <source>
        <dbReference type="Proteomes" id="UP001054945"/>
    </source>
</evidence>
<evidence type="ECO:0000313" key="2">
    <source>
        <dbReference type="EMBL" id="GIX83939.1"/>
    </source>
</evidence>
<dbReference type="Proteomes" id="UP001054945">
    <property type="component" value="Unassembled WGS sequence"/>
</dbReference>
<evidence type="ECO:0000256" key="1">
    <source>
        <dbReference type="SAM" id="MobiDB-lite"/>
    </source>
</evidence>
<dbReference type="AlphaFoldDB" id="A0AAV4NKC4"/>
<reference evidence="2 3" key="1">
    <citation type="submission" date="2021-06" db="EMBL/GenBank/DDBJ databases">
        <title>Caerostris extrusa draft genome.</title>
        <authorList>
            <person name="Kono N."/>
            <person name="Arakawa K."/>
        </authorList>
    </citation>
    <scope>NUCLEOTIDE SEQUENCE [LARGE SCALE GENOMIC DNA]</scope>
</reference>
<protein>
    <submittedName>
        <fullName evidence="2">Uncharacterized protein</fullName>
    </submittedName>
</protein>
<accession>A0AAV4NKC4</accession>
<proteinExistence type="predicted"/>
<dbReference type="EMBL" id="BPLR01003383">
    <property type="protein sequence ID" value="GIX83939.1"/>
    <property type="molecule type" value="Genomic_DNA"/>
</dbReference>
<organism evidence="2 3">
    <name type="scientific">Caerostris extrusa</name>
    <name type="common">Bark spider</name>
    <name type="synonym">Caerostris bankana</name>
    <dbReference type="NCBI Taxonomy" id="172846"/>
    <lineage>
        <taxon>Eukaryota</taxon>
        <taxon>Metazoa</taxon>
        <taxon>Ecdysozoa</taxon>
        <taxon>Arthropoda</taxon>
        <taxon>Chelicerata</taxon>
        <taxon>Arachnida</taxon>
        <taxon>Araneae</taxon>
        <taxon>Araneomorphae</taxon>
        <taxon>Entelegynae</taxon>
        <taxon>Araneoidea</taxon>
        <taxon>Araneidae</taxon>
        <taxon>Caerostris</taxon>
    </lineage>
</organism>
<name>A0AAV4NKC4_CAEEX</name>
<comment type="caution">
    <text evidence="2">The sequence shown here is derived from an EMBL/GenBank/DDBJ whole genome shotgun (WGS) entry which is preliminary data.</text>
</comment>
<gene>
    <name evidence="2" type="ORF">CEXT_432671</name>
</gene>
<sequence length="144" mass="16095">MLLAFMNDTSINFDQAKFSILLNALPALRSHARLPYEGDHLPVSIDIELNRPPHTAPQHFKTNWHDYNFKLQNTNLNTFNIDTKEKADMGANVRAAYPPGLPILPSRETDVFSSLLPFPDDAAPCRVSDSGEQDGRRSSGNSCR</sequence>
<keyword evidence="3" id="KW-1185">Reference proteome</keyword>
<feature type="region of interest" description="Disordered" evidence="1">
    <location>
        <begin position="123"/>
        <end position="144"/>
    </location>
</feature>